<name>A0A506U828_9HYPH</name>
<dbReference type="NCBIfam" id="NF001978">
    <property type="entry name" value="PRK00767.1"/>
    <property type="match status" value="1"/>
</dbReference>
<feature type="DNA-binding region" description="H-T-H motif" evidence="7 8">
    <location>
        <begin position="31"/>
        <end position="50"/>
    </location>
</feature>
<keyword evidence="2 7" id="KW-0678">Repressor</keyword>
<dbReference type="PROSITE" id="PS50977">
    <property type="entry name" value="HTH_TETR_2"/>
    <property type="match status" value="1"/>
</dbReference>
<feature type="domain" description="HTH tetR-type" evidence="9">
    <location>
        <begin position="8"/>
        <end position="68"/>
    </location>
</feature>
<dbReference type="PRINTS" id="PR00455">
    <property type="entry name" value="HTHTETR"/>
</dbReference>
<dbReference type="Gene3D" id="1.10.357.10">
    <property type="entry name" value="Tetracycline Repressor, domain 2"/>
    <property type="match status" value="1"/>
</dbReference>
<evidence type="ECO:0000259" key="9">
    <source>
        <dbReference type="PROSITE" id="PS50977"/>
    </source>
</evidence>
<comment type="pathway">
    <text evidence="1 7">Amine and polyamine biosynthesis; betaine biosynthesis via choline pathway [regulation].</text>
</comment>
<dbReference type="HAMAP" id="MF_00768">
    <property type="entry name" value="HTH_type_BetI"/>
    <property type="match status" value="1"/>
</dbReference>
<dbReference type="RefSeq" id="WP_141149143.1">
    <property type="nucleotide sequence ID" value="NZ_VHLG01000005.1"/>
</dbReference>
<dbReference type="InterPro" id="IPR050109">
    <property type="entry name" value="HTH-type_TetR-like_transc_reg"/>
</dbReference>
<dbReference type="PROSITE" id="PS01081">
    <property type="entry name" value="HTH_TETR_1"/>
    <property type="match status" value="1"/>
</dbReference>
<dbReference type="PANTHER" id="PTHR30055">
    <property type="entry name" value="HTH-TYPE TRANSCRIPTIONAL REGULATOR RUTR"/>
    <property type="match status" value="1"/>
</dbReference>
<dbReference type="AlphaFoldDB" id="A0A506U828"/>
<dbReference type="PANTHER" id="PTHR30055:SF234">
    <property type="entry name" value="HTH-TYPE TRANSCRIPTIONAL REGULATOR BETI"/>
    <property type="match status" value="1"/>
</dbReference>
<dbReference type="GO" id="GO:0045892">
    <property type="term" value="P:negative regulation of DNA-templated transcription"/>
    <property type="evidence" value="ECO:0007669"/>
    <property type="project" value="UniProtKB-UniRule"/>
</dbReference>
<evidence type="ECO:0000256" key="5">
    <source>
        <dbReference type="ARBA" id="ARBA00023163"/>
    </source>
</evidence>
<organism evidence="10 11">
    <name type="scientific">Martelella alba</name>
    <dbReference type="NCBI Taxonomy" id="2590451"/>
    <lineage>
        <taxon>Bacteria</taxon>
        <taxon>Pseudomonadati</taxon>
        <taxon>Pseudomonadota</taxon>
        <taxon>Alphaproteobacteria</taxon>
        <taxon>Hyphomicrobiales</taxon>
        <taxon>Aurantimonadaceae</taxon>
        <taxon>Martelella</taxon>
    </lineage>
</organism>
<dbReference type="OrthoDB" id="7618612at2"/>
<evidence type="ECO:0000256" key="6">
    <source>
        <dbReference type="ARBA" id="ARBA00024936"/>
    </source>
</evidence>
<comment type="caution">
    <text evidence="10">The sequence shown here is derived from an EMBL/GenBank/DDBJ whole genome shotgun (WGS) entry which is preliminary data.</text>
</comment>
<proteinExistence type="inferred from homology"/>
<dbReference type="EMBL" id="VHLG01000005">
    <property type="protein sequence ID" value="TPW30572.1"/>
    <property type="molecule type" value="Genomic_DNA"/>
</dbReference>
<evidence type="ECO:0000313" key="10">
    <source>
        <dbReference type="EMBL" id="TPW30572.1"/>
    </source>
</evidence>
<keyword evidence="4 7" id="KW-0238">DNA-binding</keyword>
<gene>
    <name evidence="7 10" type="primary">betI</name>
    <name evidence="10" type="ORF">FJU08_11420</name>
</gene>
<evidence type="ECO:0000256" key="3">
    <source>
        <dbReference type="ARBA" id="ARBA00023015"/>
    </source>
</evidence>
<dbReference type="InterPro" id="IPR036271">
    <property type="entry name" value="Tet_transcr_reg_TetR-rel_C_sf"/>
</dbReference>
<keyword evidence="11" id="KW-1185">Reference proteome</keyword>
<keyword evidence="5 7" id="KW-0804">Transcription</keyword>
<sequence length="201" mass="22011">MPKLGMEKMRRQDLIAAARQCIATSGSLKVTMAEIARAAAVSPGLAHFYFQSKEQLILATFTSLLAEYRADLLLASRQADTPRQKLSAFANACFSEKHFTTEAISVWLVFFASAKENPEIARLFSAYARRTRSNLRFVLGALAPAHKASFIAEGIAAMVDGLYIAHSLESPVRNRSDAVQLLENYVDIQLAGSTAKENARA</sequence>
<comment type="function">
    <text evidence="6">Repressor involved in the biosynthesis of the osmoprotectant glycine betaine. It represses transcription of the choline transporter BetT and the genes of BetAB involved in the synthesis of glycine betaine.</text>
</comment>
<evidence type="ECO:0000256" key="8">
    <source>
        <dbReference type="PROSITE-ProRule" id="PRU00335"/>
    </source>
</evidence>
<dbReference type="Pfam" id="PF00440">
    <property type="entry name" value="TetR_N"/>
    <property type="match status" value="1"/>
</dbReference>
<dbReference type="GO" id="GO:0019285">
    <property type="term" value="P:glycine betaine biosynthetic process from choline"/>
    <property type="evidence" value="ECO:0007669"/>
    <property type="project" value="UniProtKB-UniRule"/>
</dbReference>
<dbReference type="UniPathway" id="UPA00529"/>
<reference evidence="10 11" key="1">
    <citation type="submission" date="2019-06" db="EMBL/GenBank/DDBJ databases">
        <authorList>
            <person name="Li M."/>
        </authorList>
    </citation>
    <scope>NUCLEOTIDE SEQUENCE [LARGE SCALE GENOMIC DNA]</scope>
    <source>
        <strain evidence="10 11">BGMRC2036</strain>
    </source>
</reference>
<dbReference type="GO" id="GO:0000976">
    <property type="term" value="F:transcription cis-regulatory region binding"/>
    <property type="evidence" value="ECO:0007669"/>
    <property type="project" value="TreeGrafter"/>
</dbReference>
<protein>
    <recommendedName>
        <fullName evidence="7">HTH-type transcriptional regulator BetI</fullName>
    </recommendedName>
</protein>
<dbReference type="InterPro" id="IPR039538">
    <property type="entry name" value="BetI_C"/>
</dbReference>
<accession>A0A506U828</accession>
<dbReference type="Proteomes" id="UP000318801">
    <property type="component" value="Unassembled WGS sequence"/>
</dbReference>
<dbReference type="InterPro" id="IPR017757">
    <property type="entry name" value="Tscrpt_rep_BetI"/>
</dbReference>
<dbReference type="Pfam" id="PF13977">
    <property type="entry name" value="TetR_C_6"/>
    <property type="match status" value="1"/>
</dbReference>
<evidence type="ECO:0000256" key="1">
    <source>
        <dbReference type="ARBA" id="ARBA00004719"/>
    </source>
</evidence>
<evidence type="ECO:0000256" key="4">
    <source>
        <dbReference type="ARBA" id="ARBA00023125"/>
    </source>
</evidence>
<dbReference type="SUPFAM" id="SSF48498">
    <property type="entry name" value="Tetracyclin repressor-like, C-terminal domain"/>
    <property type="match status" value="1"/>
</dbReference>
<dbReference type="GO" id="GO:0003700">
    <property type="term" value="F:DNA-binding transcription factor activity"/>
    <property type="evidence" value="ECO:0007669"/>
    <property type="project" value="UniProtKB-UniRule"/>
</dbReference>
<comment type="function">
    <text evidence="7">Repressor involved in choline regulation of the bet genes.</text>
</comment>
<evidence type="ECO:0000313" key="11">
    <source>
        <dbReference type="Proteomes" id="UP000318801"/>
    </source>
</evidence>
<dbReference type="SUPFAM" id="SSF46689">
    <property type="entry name" value="Homeodomain-like"/>
    <property type="match status" value="1"/>
</dbReference>
<dbReference type="InterPro" id="IPR009057">
    <property type="entry name" value="Homeodomain-like_sf"/>
</dbReference>
<dbReference type="InterPro" id="IPR023772">
    <property type="entry name" value="DNA-bd_HTH_TetR-type_CS"/>
</dbReference>
<keyword evidence="3 7" id="KW-0805">Transcription regulation</keyword>
<evidence type="ECO:0000256" key="7">
    <source>
        <dbReference type="HAMAP-Rule" id="MF_00768"/>
    </source>
</evidence>
<evidence type="ECO:0000256" key="2">
    <source>
        <dbReference type="ARBA" id="ARBA00022491"/>
    </source>
</evidence>
<dbReference type="InterPro" id="IPR001647">
    <property type="entry name" value="HTH_TetR"/>
</dbReference>